<organism evidence="3 4">
    <name type="scientific">Oceanobacillus limi</name>
    <dbReference type="NCBI Taxonomy" id="930131"/>
    <lineage>
        <taxon>Bacteria</taxon>
        <taxon>Bacillati</taxon>
        <taxon>Bacillota</taxon>
        <taxon>Bacilli</taxon>
        <taxon>Bacillales</taxon>
        <taxon>Bacillaceae</taxon>
        <taxon>Oceanobacillus</taxon>
    </lineage>
</organism>
<dbReference type="PANTHER" id="PTHR36834">
    <property type="entry name" value="MEMBRANE PROTEIN-RELATED"/>
    <property type="match status" value="1"/>
</dbReference>
<evidence type="ECO:0000313" key="4">
    <source>
        <dbReference type="Proteomes" id="UP000198618"/>
    </source>
</evidence>
<evidence type="ECO:0000259" key="2">
    <source>
        <dbReference type="Pfam" id="PF04892"/>
    </source>
</evidence>
<dbReference type="Pfam" id="PF04892">
    <property type="entry name" value="VanZ"/>
    <property type="match status" value="1"/>
</dbReference>
<dbReference type="EMBL" id="FOHE01000009">
    <property type="protein sequence ID" value="SET35039.1"/>
    <property type="molecule type" value="Genomic_DNA"/>
</dbReference>
<reference evidence="3 4" key="1">
    <citation type="submission" date="2016-10" db="EMBL/GenBank/DDBJ databases">
        <authorList>
            <person name="de Groot N.N."/>
        </authorList>
    </citation>
    <scope>NUCLEOTIDE SEQUENCE [LARGE SCALE GENOMIC DNA]</scope>
    <source>
        <strain evidence="3 4">IBRC-M 10780</strain>
    </source>
</reference>
<feature type="transmembrane region" description="Helical" evidence="1">
    <location>
        <begin position="39"/>
        <end position="58"/>
    </location>
</feature>
<dbReference type="AlphaFoldDB" id="A0A1I0DRH2"/>
<name>A0A1I0DRH2_9BACI</name>
<feature type="transmembrane region" description="Helical" evidence="1">
    <location>
        <begin position="122"/>
        <end position="146"/>
    </location>
</feature>
<keyword evidence="4" id="KW-1185">Reference proteome</keyword>
<dbReference type="InterPro" id="IPR006976">
    <property type="entry name" value="VanZ-like"/>
</dbReference>
<proteinExistence type="predicted"/>
<dbReference type="InterPro" id="IPR053150">
    <property type="entry name" value="Teicoplanin_resist-assoc"/>
</dbReference>
<feature type="transmembrane region" description="Helical" evidence="1">
    <location>
        <begin position="6"/>
        <end position="27"/>
    </location>
</feature>
<evidence type="ECO:0000256" key="1">
    <source>
        <dbReference type="SAM" id="Phobius"/>
    </source>
</evidence>
<dbReference type="PANTHER" id="PTHR36834:SF1">
    <property type="entry name" value="INTEGRAL MEMBRANE PROTEIN"/>
    <property type="match status" value="1"/>
</dbReference>
<sequence length="181" mass="20944">MHYINGLPILLIILSLVVYLPLRYLIIQKKKETLRIYHEITYILMIIYIESLLYLTVFPTHHPIPNESVSINLIPFQTIAMYVEFEGNVDIQIINLLGNIIVFVPIGIFAVILKKKILFREVLIIGFASTCFIEITQLMFTSIGIIYRSFDIDDIILNTIGVLIGYFMARSSQKFIPFRKS</sequence>
<dbReference type="Proteomes" id="UP000198618">
    <property type="component" value="Unassembled WGS sequence"/>
</dbReference>
<evidence type="ECO:0000313" key="3">
    <source>
        <dbReference type="EMBL" id="SET35039.1"/>
    </source>
</evidence>
<keyword evidence="1" id="KW-0472">Membrane</keyword>
<gene>
    <name evidence="3" type="ORF">SAMN05216389_109115</name>
</gene>
<keyword evidence="1" id="KW-0812">Transmembrane</keyword>
<keyword evidence="1" id="KW-1133">Transmembrane helix</keyword>
<feature type="transmembrane region" description="Helical" evidence="1">
    <location>
        <begin position="152"/>
        <end position="169"/>
    </location>
</feature>
<dbReference type="RefSeq" id="WP_170840762.1">
    <property type="nucleotide sequence ID" value="NZ_FOHE01000009.1"/>
</dbReference>
<protein>
    <submittedName>
        <fullName evidence="3">Glycopeptide antibiotics resistance protein</fullName>
    </submittedName>
</protein>
<accession>A0A1I0DRH2</accession>
<feature type="domain" description="VanZ-like" evidence="2">
    <location>
        <begin position="46"/>
        <end position="170"/>
    </location>
</feature>
<feature type="transmembrane region" description="Helical" evidence="1">
    <location>
        <begin position="91"/>
        <end position="113"/>
    </location>
</feature>
<dbReference type="STRING" id="930131.SAMN05216389_109115"/>